<evidence type="ECO:0000256" key="4">
    <source>
        <dbReference type="ARBA" id="ARBA00022833"/>
    </source>
</evidence>
<dbReference type="AlphaFoldDB" id="A0A3P8VXB0"/>
<dbReference type="OMA" id="SMFPHVC"/>
<dbReference type="SMART" id="SM00360">
    <property type="entry name" value="RRM"/>
    <property type="match status" value="4"/>
</dbReference>
<evidence type="ECO:0000259" key="8">
    <source>
        <dbReference type="PROSITE" id="PS50102"/>
    </source>
</evidence>
<feature type="domain" description="RRM" evidence="8">
    <location>
        <begin position="454"/>
        <end position="527"/>
    </location>
</feature>
<name>A0A3P8VXB0_CYNSE</name>
<dbReference type="SMART" id="SM00451">
    <property type="entry name" value="ZnF_U1"/>
    <property type="match status" value="2"/>
</dbReference>
<dbReference type="InterPro" id="IPR000504">
    <property type="entry name" value="RRM_dom"/>
</dbReference>
<reference evidence="10 11" key="1">
    <citation type="journal article" date="2014" name="Nat. Genet.">
        <title>Whole-genome sequence of a flatfish provides insights into ZW sex chromosome evolution and adaptation to a benthic lifestyle.</title>
        <authorList>
            <person name="Chen S."/>
            <person name="Zhang G."/>
            <person name="Shao C."/>
            <person name="Huang Q."/>
            <person name="Liu G."/>
            <person name="Zhang P."/>
            <person name="Song W."/>
            <person name="An N."/>
            <person name="Chalopin D."/>
            <person name="Volff J.N."/>
            <person name="Hong Y."/>
            <person name="Li Q."/>
            <person name="Sha Z."/>
            <person name="Zhou H."/>
            <person name="Xie M."/>
            <person name="Yu Q."/>
            <person name="Liu Y."/>
            <person name="Xiang H."/>
            <person name="Wang N."/>
            <person name="Wu K."/>
            <person name="Yang C."/>
            <person name="Zhou Q."/>
            <person name="Liao X."/>
            <person name="Yang L."/>
            <person name="Hu Q."/>
            <person name="Zhang J."/>
            <person name="Meng L."/>
            <person name="Jin L."/>
            <person name="Tian Y."/>
            <person name="Lian J."/>
            <person name="Yang J."/>
            <person name="Miao G."/>
            <person name="Liu S."/>
            <person name="Liang Z."/>
            <person name="Yan F."/>
            <person name="Li Y."/>
            <person name="Sun B."/>
            <person name="Zhang H."/>
            <person name="Zhang J."/>
            <person name="Zhu Y."/>
            <person name="Du M."/>
            <person name="Zhao Y."/>
            <person name="Schartl M."/>
            <person name="Tang Q."/>
            <person name="Wang J."/>
        </authorList>
    </citation>
    <scope>NUCLEOTIDE SEQUENCE</scope>
</reference>
<feature type="region of interest" description="Disordered" evidence="7">
    <location>
        <begin position="51"/>
        <end position="77"/>
    </location>
</feature>
<dbReference type="InParanoid" id="A0A3P8VXB0"/>
<dbReference type="InterPro" id="IPR035979">
    <property type="entry name" value="RBD_domain_sf"/>
</dbReference>
<feature type="compositionally biased region" description="Basic and acidic residues" evidence="7">
    <location>
        <begin position="651"/>
        <end position="660"/>
    </location>
</feature>
<evidence type="ECO:0000256" key="3">
    <source>
        <dbReference type="ARBA" id="ARBA00022771"/>
    </source>
</evidence>
<feature type="compositionally biased region" description="Polar residues" evidence="7">
    <location>
        <begin position="1024"/>
        <end position="1039"/>
    </location>
</feature>
<dbReference type="GO" id="GO:0003723">
    <property type="term" value="F:RNA binding"/>
    <property type="evidence" value="ECO:0007669"/>
    <property type="project" value="UniProtKB-UniRule"/>
</dbReference>
<dbReference type="GO" id="GO:0008270">
    <property type="term" value="F:zinc ion binding"/>
    <property type="evidence" value="ECO:0007669"/>
    <property type="project" value="UniProtKB-KW"/>
</dbReference>
<feature type="compositionally biased region" description="Basic and acidic residues" evidence="7">
    <location>
        <begin position="121"/>
        <end position="130"/>
    </location>
</feature>
<dbReference type="InterPro" id="IPR003604">
    <property type="entry name" value="Matrin/U1-like-C_Znf_C2H2"/>
</dbReference>
<keyword evidence="3" id="KW-0863">Zinc-finger</keyword>
<feature type="compositionally biased region" description="Low complexity" evidence="7">
    <location>
        <begin position="553"/>
        <end position="577"/>
    </location>
</feature>
<dbReference type="PANTHER" id="PTHR15592">
    <property type="entry name" value="MATRIN 3/NUCLEAR PROTEIN 220-RELATED"/>
    <property type="match status" value="1"/>
</dbReference>
<feature type="region of interest" description="Disordered" evidence="7">
    <location>
        <begin position="535"/>
        <end position="704"/>
    </location>
</feature>
<dbReference type="RefSeq" id="XP_024918759.1">
    <property type="nucleotide sequence ID" value="XM_025062991.1"/>
</dbReference>
<dbReference type="GeneTree" id="ENSGT00940000153322"/>
<feature type="compositionally biased region" description="Low complexity" evidence="7">
    <location>
        <begin position="625"/>
        <end position="635"/>
    </location>
</feature>
<keyword evidence="4" id="KW-0862">Zinc</keyword>
<feature type="region of interest" description="Disordered" evidence="7">
    <location>
        <begin position="119"/>
        <end position="166"/>
    </location>
</feature>
<dbReference type="GeneID" id="103391101"/>
<dbReference type="Ensembl" id="ENSCSET00000020115.1">
    <property type="protein sequence ID" value="ENSCSEP00000019873.1"/>
    <property type="gene ID" value="ENSCSEG00000012682.1"/>
</dbReference>
<dbReference type="STRING" id="244447.ENSCSEP00000019873"/>
<reference evidence="10" key="3">
    <citation type="submission" date="2025-09" db="UniProtKB">
        <authorList>
            <consortium name="Ensembl"/>
        </authorList>
    </citation>
    <scope>IDENTIFICATION</scope>
</reference>
<evidence type="ECO:0000313" key="11">
    <source>
        <dbReference type="Proteomes" id="UP000265120"/>
    </source>
</evidence>
<feature type="region of interest" description="Disordered" evidence="7">
    <location>
        <begin position="917"/>
        <end position="1048"/>
    </location>
</feature>
<dbReference type="CDD" id="cd12436">
    <property type="entry name" value="RRM1_2_MATR3_like"/>
    <property type="match status" value="1"/>
</dbReference>
<comment type="subcellular location">
    <subcellularLocation>
        <location evidence="1">Nucleus</location>
    </subcellularLocation>
</comment>
<feature type="compositionally biased region" description="Low complexity" evidence="7">
    <location>
        <begin position="131"/>
        <end position="141"/>
    </location>
</feature>
<keyword evidence="11" id="KW-1185">Reference proteome</keyword>
<dbReference type="PROSITE" id="PS50102">
    <property type="entry name" value="RRM"/>
    <property type="match status" value="2"/>
</dbReference>
<feature type="compositionally biased region" description="Basic and acidic residues" evidence="7">
    <location>
        <begin position="578"/>
        <end position="598"/>
    </location>
</feature>
<feature type="compositionally biased region" description="Basic and acidic residues" evidence="7">
    <location>
        <begin position="693"/>
        <end position="702"/>
    </location>
</feature>
<feature type="compositionally biased region" description="Basic and acidic residues" evidence="7">
    <location>
        <begin position="1008"/>
        <end position="1023"/>
    </location>
</feature>
<feature type="compositionally biased region" description="Basic and acidic residues" evidence="7">
    <location>
        <begin position="606"/>
        <end position="621"/>
    </location>
</feature>
<dbReference type="CTD" id="556290"/>
<evidence type="ECO:0000313" key="10">
    <source>
        <dbReference type="Ensembl" id="ENSCSEP00000019873.1"/>
    </source>
</evidence>
<evidence type="ECO:0000256" key="1">
    <source>
        <dbReference type="ARBA" id="ARBA00004123"/>
    </source>
</evidence>
<feature type="compositionally biased region" description="Basic and acidic residues" evidence="7">
    <location>
        <begin position="971"/>
        <end position="989"/>
    </location>
</feature>
<dbReference type="PROSITE" id="PS50171">
    <property type="entry name" value="ZF_MATRIN"/>
    <property type="match status" value="1"/>
</dbReference>
<dbReference type="KEGG" id="csem:103391101"/>
<feature type="domain" description="Matrin-type" evidence="9">
    <location>
        <begin position="1065"/>
        <end position="1096"/>
    </location>
</feature>
<evidence type="ECO:0000256" key="5">
    <source>
        <dbReference type="ARBA" id="ARBA00023242"/>
    </source>
</evidence>
<evidence type="ECO:0000256" key="2">
    <source>
        <dbReference type="ARBA" id="ARBA00022723"/>
    </source>
</evidence>
<dbReference type="Pfam" id="PF00076">
    <property type="entry name" value="RRM_1"/>
    <property type="match status" value="1"/>
</dbReference>
<evidence type="ECO:0000259" key="9">
    <source>
        <dbReference type="PROSITE" id="PS50171"/>
    </source>
</evidence>
<keyword evidence="2" id="KW-0479">Metal-binding</keyword>
<dbReference type="InterPro" id="IPR012677">
    <property type="entry name" value="Nucleotide-bd_a/b_plait_sf"/>
</dbReference>
<keyword evidence="6" id="KW-0694">RNA-binding</keyword>
<feature type="compositionally biased region" description="Acidic residues" evidence="7">
    <location>
        <begin position="954"/>
        <end position="970"/>
    </location>
</feature>
<proteinExistence type="predicted"/>
<evidence type="ECO:0000256" key="6">
    <source>
        <dbReference type="PROSITE-ProRule" id="PRU00176"/>
    </source>
</evidence>
<evidence type="ECO:0000256" key="7">
    <source>
        <dbReference type="SAM" id="MobiDB-lite"/>
    </source>
</evidence>
<dbReference type="RefSeq" id="XP_008325461.1">
    <property type="nucleotide sequence ID" value="XM_008327239.3"/>
</dbReference>
<dbReference type="InterPro" id="IPR000690">
    <property type="entry name" value="Matrin/U1-C_Znf_C2H2"/>
</dbReference>
<keyword evidence="5" id="KW-0539">Nucleus</keyword>
<dbReference type="SUPFAM" id="SSF54928">
    <property type="entry name" value="RNA-binding domain, RBD"/>
    <property type="match status" value="4"/>
</dbReference>
<sequence>MSQQLQPDSGQKLFTVGRGLLAAAETLNFSMNEQRSSRQMGGMGSGIGVGSGGGGIEGQEGSAPMPRHGGSSGSGNNLGSTMKLFASLGLSPSDLDALAKIPEEEISVETLPKILRQLKNRKSETGERRQASSMSSDAAYRSSREGWDDMHAGRMGDLSMSQGSGRVQSSADFGYSSLQDVSSSRSYDLDYGSGNGSVGGGRERSFSDLSHRDSVGLLGMAPPSSDSLYSHRRVGCPSNGKIQDFLGVTPTMFPHVCSLCDFDVHSLMEWNQHINGLRHAETKRQLLDLYPDWDPGMSSGRGGLLETPNMSPGLLGPAPMSASRAGGGMSSSWGGGGASSMSSNSQMENKIRTRVVIARFSVKLPSNQALFAFVEPFGVLRDHVVLKSKAFLEMSSPTEAQDMVNYYNQHPAFLHGKPIFFQLSSNLQFIEKDNRPPDMLMDRPVRDLRTQGSQVVFFSNLPKEDEKKRELLTIARRFGVVEKHLFLTDQAFIQLGSPQDAEMLVKYYTMNPLTIRGRPIRLNICAKYKTLNVNRRMGGSAGDGRRNRSDGGTSSYNSGSRTSSNSRTSLQRSPSSTRNREEEKKKRDVEEKVKEKAGVMEGDNVEEGKEKVTDGDKKVEESEGAESVEGSVESSCEIKKEQVSNEEDDTRNETSERVEDGTEQVIESEGRIELTEDDHENKEASSEAGESLDETKEERPAEMCEQDFSENMEDFVTLDELPEDEDEELESADACDNTRKGGMRVVNIVGFRRGYNFRNELLRLAEPFGKVIKHLVLDLRTEAFLQFATEDEARAMAKFYNSNVTASVCGRPVRISHSMTYPTIQCGSSRVVYIGQLPTGNYSHEEILKFAEPYGKVRKYFLNRIKRECFVEMENAENAEKMAEAYRINLPKFYGKRLTVYVSRKYRQLKHGFKCSSTLKRDKSSTPPRSSKHDEEPPPKKMKELDEETKQGEKEEEVENPDETVQEVSDEQMKMSEEDSQGDEVHVAADADGDDDEILPETSNETQEDGKNIKEEESLKEVETLTNQEEATEAPSSTENKPKVMSLPPYDSETPIGVEHVKMGYYCRVCFLFYTNEETAKKVHCSSQEHYDKLQKYLEKEQLRAEKKKGKKTAS</sequence>
<dbReference type="OrthoDB" id="9938441at2759"/>
<organism evidence="10 11">
    <name type="scientific">Cynoglossus semilaevis</name>
    <name type="common">Tongue sole</name>
    <dbReference type="NCBI Taxonomy" id="244447"/>
    <lineage>
        <taxon>Eukaryota</taxon>
        <taxon>Metazoa</taxon>
        <taxon>Chordata</taxon>
        <taxon>Craniata</taxon>
        <taxon>Vertebrata</taxon>
        <taxon>Euteleostomi</taxon>
        <taxon>Actinopterygii</taxon>
        <taxon>Neopterygii</taxon>
        <taxon>Teleostei</taxon>
        <taxon>Neoteleostei</taxon>
        <taxon>Acanthomorphata</taxon>
        <taxon>Carangaria</taxon>
        <taxon>Pleuronectiformes</taxon>
        <taxon>Pleuronectoidei</taxon>
        <taxon>Cynoglossidae</taxon>
        <taxon>Cynoglossinae</taxon>
        <taxon>Cynoglossus</taxon>
    </lineage>
</organism>
<feature type="domain" description="RRM" evidence="8">
    <location>
        <begin position="830"/>
        <end position="905"/>
    </location>
</feature>
<feature type="region of interest" description="Disordered" evidence="7">
    <location>
        <begin position="325"/>
        <end position="344"/>
    </location>
</feature>
<feature type="compositionally biased region" description="Basic and acidic residues" evidence="7">
    <location>
        <begin position="142"/>
        <end position="154"/>
    </location>
</feature>
<dbReference type="GO" id="GO:0005634">
    <property type="term" value="C:nucleus"/>
    <property type="evidence" value="ECO:0007669"/>
    <property type="project" value="UniProtKB-SubCell"/>
</dbReference>
<accession>A0A3P8VXB0</accession>
<dbReference type="Gene3D" id="3.30.70.330">
    <property type="match status" value="4"/>
</dbReference>
<reference evidence="10" key="2">
    <citation type="submission" date="2025-08" db="UniProtKB">
        <authorList>
            <consortium name="Ensembl"/>
        </authorList>
    </citation>
    <scope>IDENTIFICATION</scope>
</reference>
<protein>
    <submittedName>
        <fullName evidence="10">Matrin-3-like</fullName>
    </submittedName>
</protein>
<dbReference type="Proteomes" id="UP000265120">
    <property type="component" value="Chromosome 15"/>
</dbReference>
<feature type="compositionally biased region" description="Basic and acidic residues" evidence="7">
    <location>
        <begin position="931"/>
        <end position="953"/>
    </location>
</feature>
<feature type="compositionally biased region" description="Gly residues" evidence="7">
    <location>
        <begin position="325"/>
        <end position="338"/>
    </location>
</feature>
<feature type="compositionally biased region" description="Basic and acidic residues" evidence="7">
    <location>
        <begin position="668"/>
        <end position="685"/>
    </location>
</feature>